<name>A0ABP8E530_9MICO</name>
<dbReference type="InterPro" id="IPR013783">
    <property type="entry name" value="Ig-like_fold"/>
</dbReference>
<sequence>MTTSRRAVPYTLLAIATLAILSLPLGLRAVASPADPAASGPASPRALTPSAAPLDAVRLAGPVVLWTGATATYATFGPAVSGKAVSGRAYSALSSAASAAATWSFPPPGQTGQISQGPLCLTIPAGAPGTPVTATTCGASPAQQISLVASANGAALRSAASATNFVDFSPSASAFQTHVQDRGDGVQTSLLKPAGQAVLSVATVTKGAVGTATVSGRGTPGAAVLNGTQSARVGTDGRWSMTVVGADPAGATVRFAQSINGQLYTHADAVITAWPVRPAAPVAETFFPDDITQDAIVRGKGQTGATVEVRSGDSVIGSATVVAGTWSTSIASLGSGEHPLSVTQTATGLQSPPRELSIDYGAAVSITEPADGTTTS</sequence>
<proteinExistence type="predicted"/>
<protein>
    <recommendedName>
        <fullName evidence="3">Bacterial Ig domain-containing protein</fullName>
    </recommendedName>
</protein>
<gene>
    <name evidence="1" type="ORF">GCM10022256_29300</name>
</gene>
<dbReference type="RefSeq" id="WP_344797508.1">
    <property type="nucleotide sequence ID" value="NZ_BAABAU010000004.1"/>
</dbReference>
<reference evidence="2" key="1">
    <citation type="journal article" date="2019" name="Int. J. Syst. Evol. Microbiol.">
        <title>The Global Catalogue of Microorganisms (GCM) 10K type strain sequencing project: providing services to taxonomists for standard genome sequencing and annotation.</title>
        <authorList>
            <consortium name="The Broad Institute Genomics Platform"/>
            <consortium name="The Broad Institute Genome Sequencing Center for Infectious Disease"/>
            <person name="Wu L."/>
            <person name="Ma J."/>
        </authorList>
    </citation>
    <scope>NUCLEOTIDE SEQUENCE [LARGE SCALE GENOMIC DNA]</scope>
    <source>
        <strain evidence="2">JCM 17442</strain>
    </source>
</reference>
<dbReference type="Gene3D" id="2.60.40.10">
    <property type="entry name" value="Immunoglobulins"/>
    <property type="match status" value="1"/>
</dbReference>
<keyword evidence="2" id="KW-1185">Reference proteome</keyword>
<evidence type="ECO:0000313" key="1">
    <source>
        <dbReference type="EMBL" id="GAA4267318.1"/>
    </source>
</evidence>
<dbReference type="Proteomes" id="UP001501594">
    <property type="component" value="Unassembled WGS sequence"/>
</dbReference>
<dbReference type="EMBL" id="BAABAU010000004">
    <property type="protein sequence ID" value="GAA4267318.1"/>
    <property type="molecule type" value="Genomic_DNA"/>
</dbReference>
<organism evidence="1 2">
    <name type="scientific">Frondihabitans peucedani</name>
    <dbReference type="NCBI Taxonomy" id="598626"/>
    <lineage>
        <taxon>Bacteria</taxon>
        <taxon>Bacillati</taxon>
        <taxon>Actinomycetota</taxon>
        <taxon>Actinomycetes</taxon>
        <taxon>Micrococcales</taxon>
        <taxon>Microbacteriaceae</taxon>
        <taxon>Frondihabitans</taxon>
    </lineage>
</organism>
<evidence type="ECO:0000313" key="2">
    <source>
        <dbReference type="Proteomes" id="UP001501594"/>
    </source>
</evidence>
<dbReference type="Gene3D" id="2.80.10.50">
    <property type="match status" value="1"/>
</dbReference>
<evidence type="ECO:0008006" key="3">
    <source>
        <dbReference type="Google" id="ProtNLM"/>
    </source>
</evidence>
<accession>A0ABP8E530</accession>
<comment type="caution">
    <text evidence="1">The sequence shown here is derived from an EMBL/GenBank/DDBJ whole genome shotgun (WGS) entry which is preliminary data.</text>
</comment>